<dbReference type="CDD" id="cd08049">
    <property type="entry name" value="TAF8"/>
    <property type="match status" value="1"/>
</dbReference>
<dbReference type="Proteomes" id="UP001140949">
    <property type="component" value="Unassembled WGS sequence"/>
</dbReference>
<evidence type="ECO:0000256" key="3">
    <source>
        <dbReference type="ARBA" id="ARBA00017307"/>
    </source>
</evidence>
<dbReference type="Pfam" id="PF10406">
    <property type="entry name" value="TAF8_C"/>
    <property type="match status" value="1"/>
</dbReference>
<dbReference type="Gene3D" id="1.10.20.10">
    <property type="entry name" value="Histone, subunit A"/>
    <property type="match status" value="1"/>
</dbReference>
<dbReference type="Pfam" id="PF07524">
    <property type="entry name" value="Bromo_TP"/>
    <property type="match status" value="1"/>
</dbReference>
<sequence length="352" mass="38460">MSDGGRESGSDHPKKSSSGGDEFGGAVARIAVAQICESVGFHSSHGSALNALADIAIRFICTLGNAANFYANSASRTEGNVFDLIQGLEELGNSHGFSGASDVHCCLASSGVVREIVRFMSTEEEVPFPRPVPSFPIVRDQRPALSFAKIGEKPAGDHIPDWLPPFPDPHTYIQTPVCKERESELRGGRIEQERLRRNAEQSLSGMQQRLICNGKAEPMLPTSDITDRNPFFMPPLAYGEKPVSDIIVPGHDDAKGKRLSVIETFVPAIKAEEGGSLECEITEQRDLSKERPCVRFSLGTKKKRLLLPSSSLGASDRSDSRWLKDDEKGDRKRKAENILKAAMENGKELIQM</sequence>
<dbReference type="PANTHER" id="PTHR46338:SF1">
    <property type="entry name" value="TRANSCRIPTION INITIATION FACTOR TFIID SUBUNIT 8"/>
    <property type="match status" value="1"/>
</dbReference>
<comment type="caution">
    <text evidence="9">The sequence shown here is derived from an EMBL/GenBank/DDBJ whole genome shotgun (WGS) entry which is preliminary data.</text>
</comment>
<protein>
    <recommendedName>
        <fullName evidence="3">Transcription initiation factor TFIID subunit 8</fullName>
    </recommendedName>
</protein>
<dbReference type="InterPro" id="IPR019473">
    <property type="entry name" value="TFIID_su8_C"/>
</dbReference>
<feature type="domain" description="Bromodomain associated" evidence="8">
    <location>
        <begin position="21"/>
        <end position="97"/>
    </location>
</feature>
<evidence type="ECO:0000313" key="9">
    <source>
        <dbReference type="EMBL" id="KAJ6839758.1"/>
    </source>
</evidence>
<reference evidence="9" key="2">
    <citation type="submission" date="2023-04" db="EMBL/GenBank/DDBJ databases">
        <authorList>
            <person name="Bruccoleri R.E."/>
            <person name="Oakeley E.J."/>
            <person name="Faust A.-M."/>
            <person name="Dessus-Babus S."/>
            <person name="Altorfer M."/>
            <person name="Burckhardt D."/>
            <person name="Oertli M."/>
            <person name="Naumann U."/>
            <person name="Petersen F."/>
            <person name="Wong J."/>
        </authorList>
    </citation>
    <scope>NUCLEOTIDE SEQUENCE</scope>
    <source>
        <strain evidence="9">GSM-AAB239-AS_SAM_17_03QT</strain>
        <tissue evidence="9">Leaf</tissue>
    </source>
</reference>
<evidence type="ECO:0000256" key="6">
    <source>
        <dbReference type="ARBA" id="ARBA00023242"/>
    </source>
</evidence>
<feature type="compositionally biased region" description="Basic and acidic residues" evidence="7">
    <location>
        <begin position="316"/>
        <end position="333"/>
    </location>
</feature>
<evidence type="ECO:0000256" key="5">
    <source>
        <dbReference type="ARBA" id="ARBA00023163"/>
    </source>
</evidence>
<dbReference type="InterPro" id="IPR009072">
    <property type="entry name" value="Histone-fold"/>
</dbReference>
<dbReference type="GO" id="GO:0005669">
    <property type="term" value="C:transcription factor TFIID complex"/>
    <property type="evidence" value="ECO:0007669"/>
    <property type="project" value="InterPro"/>
</dbReference>
<evidence type="ECO:0000313" key="10">
    <source>
        <dbReference type="Proteomes" id="UP001140949"/>
    </source>
</evidence>
<comment type="subcellular location">
    <subcellularLocation>
        <location evidence="1">Nucleus</location>
    </subcellularLocation>
</comment>
<organism evidence="9 10">
    <name type="scientific">Iris pallida</name>
    <name type="common">Sweet iris</name>
    <dbReference type="NCBI Taxonomy" id="29817"/>
    <lineage>
        <taxon>Eukaryota</taxon>
        <taxon>Viridiplantae</taxon>
        <taxon>Streptophyta</taxon>
        <taxon>Embryophyta</taxon>
        <taxon>Tracheophyta</taxon>
        <taxon>Spermatophyta</taxon>
        <taxon>Magnoliopsida</taxon>
        <taxon>Liliopsida</taxon>
        <taxon>Asparagales</taxon>
        <taxon>Iridaceae</taxon>
        <taxon>Iridoideae</taxon>
        <taxon>Irideae</taxon>
        <taxon>Iris</taxon>
    </lineage>
</organism>
<evidence type="ECO:0000256" key="4">
    <source>
        <dbReference type="ARBA" id="ARBA00023015"/>
    </source>
</evidence>
<name>A0AAX6HGE7_IRIPA</name>
<dbReference type="AlphaFoldDB" id="A0AAX6HGE7"/>
<evidence type="ECO:0000256" key="1">
    <source>
        <dbReference type="ARBA" id="ARBA00004123"/>
    </source>
</evidence>
<keyword evidence="6" id="KW-0539">Nucleus</keyword>
<gene>
    <name evidence="9" type="ORF">M6B38_313690</name>
</gene>
<dbReference type="GO" id="GO:0046982">
    <property type="term" value="F:protein heterodimerization activity"/>
    <property type="evidence" value="ECO:0007669"/>
    <property type="project" value="InterPro"/>
</dbReference>
<dbReference type="InterPro" id="IPR037818">
    <property type="entry name" value="TAF8"/>
</dbReference>
<dbReference type="EMBL" id="JANAVB010009798">
    <property type="protein sequence ID" value="KAJ6839758.1"/>
    <property type="molecule type" value="Genomic_DNA"/>
</dbReference>
<keyword evidence="10" id="KW-1185">Reference proteome</keyword>
<feature type="compositionally biased region" description="Basic and acidic residues" evidence="7">
    <location>
        <begin position="1"/>
        <end position="14"/>
    </location>
</feature>
<evidence type="ECO:0000256" key="2">
    <source>
        <dbReference type="ARBA" id="ARBA00008767"/>
    </source>
</evidence>
<proteinExistence type="inferred from homology"/>
<feature type="region of interest" description="Disordered" evidence="7">
    <location>
        <begin position="1"/>
        <end position="22"/>
    </location>
</feature>
<keyword evidence="5" id="KW-0804">Transcription</keyword>
<evidence type="ECO:0000259" key="8">
    <source>
        <dbReference type="SMART" id="SM00576"/>
    </source>
</evidence>
<keyword evidence="4" id="KW-0805">Transcription regulation</keyword>
<dbReference type="CDD" id="cd00076">
    <property type="entry name" value="HFD_SF"/>
    <property type="match status" value="1"/>
</dbReference>
<comment type="similarity">
    <text evidence="2">Belongs to the TAF8 family.</text>
</comment>
<feature type="region of interest" description="Disordered" evidence="7">
    <location>
        <begin position="309"/>
        <end position="333"/>
    </location>
</feature>
<accession>A0AAX6HGE7</accession>
<dbReference type="PANTHER" id="PTHR46338">
    <property type="entry name" value="TRANSCRIPTION INITIATION FACTOR TFIID SUBUNIT 8"/>
    <property type="match status" value="1"/>
</dbReference>
<dbReference type="InterPro" id="IPR006565">
    <property type="entry name" value="BTP"/>
</dbReference>
<dbReference type="SMART" id="SM00576">
    <property type="entry name" value="BTP"/>
    <property type="match status" value="1"/>
</dbReference>
<evidence type="ECO:0000256" key="7">
    <source>
        <dbReference type="SAM" id="MobiDB-lite"/>
    </source>
</evidence>
<reference evidence="9" key="1">
    <citation type="journal article" date="2023" name="GigaByte">
        <title>Genome assembly of the bearded iris, Iris pallida Lam.</title>
        <authorList>
            <person name="Bruccoleri R.E."/>
            <person name="Oakeley E.J."/>
            <person name="Faust A.M.E."/>
            <person name="Altorfer M."/>
            <person name="Dessus-Babus S."/>
            <person name="Burckhardt D."/>
            <person name="Oertli M."/>
            <person name="Naumann U."/>
            <person name="Petersen F."/>
            <person name="Wong J."/>
        </authorList>
    </citation>
    <scope>NUCLEOTIDE SEQUENCE</scope>
    <source>
        <strain evidence="9">GSM-AAB239-AS_SAM_17_03QT</strain>
    </source>
</reference>